<evidence type="ECO:0000313" key="5">
    <source>
        <dbReference type="EMBL" id="MDR6591759.1"/>
    </source>
</evidence>
<keyword evidence="2" id="KW-0547">Nucleotide-binding</keyword>
<dbReference type="EMBL" id="JAVDSG010000001">
    <property type="protein sequence ID" value="MDR6591759.1"/>
    <property type="molecule type" value="Genomic_DNA"/>
</dbReference>
<organism evidence="5 6">
    <name type="scientific">Saccharothrix longispora</name>
    <dbReference type="NCBI Taxonomy" id="33920"/>
    <lineage>
        <taxon>Bacteria</taxon>
        <taxon>Bacillati</taxon>
        <taxon>Actinomycetota</taxon>
        <taxon>Actinomycetes</taxon>
        <taxon>Pseudonocardiales</taxon>
        <taxon>Pseudonocardiaceae</taxon>
        <taxon>Saccharothrix</taxon>
    </lineage>
</organism>
<sequence length="523" mass="58042">MSTWRPPAGIAGRVTAIAVSAAAPRAQKYKCPMAEALKARPSLRLRSGPRRYEKLEHFALGPFMTALDQVERGFRSVEGALDAVERNARVHDGLKTWTAHAVRDYLRAFPAYPTSGSPLRLVPQRWTYERDIGRTQYRIGAWGRCYQSADGRTREIRMINMRSRSATRSDAEVAVAAFVVAHADQETGSVPVERVRVVNYSAEDGEVRTWFDGTPDDATSMYEKHGRAALTAVAGGQEYRPGGACVKCDFAANCPALSRAPGLLGVDGGGRPRRQWSVTSGRAYRECPARAHLRALRLPTDAQVEHSGPAQRGRAVHALFADHHRTGQRCSPAMGDDWTGDGFGLSADDVDLGKRLVRHHAEVCPFQHAHLNRDVRVEPQLTWDDQNANVLVVVEPDLLYRDHASWVWREVKTSGSDRHRANDLLAEYPQLALAVLVLARGELGGSRTRSRVELELLGPSGVDLHVIDPYTPSVRRNAETVVRDLVLRWRADDEFLPRPGSRCTRCEVASWCRANPKTELTTS</sequence>
<proteinExistence type="predicted"/>
<evidence type="ECO:0000256" key="3">
    <source>
        <dbReference type="ARBA" id="ARBA00023204"/>
    </source>
</evidence>
<comment type="caution">
    <text evidence="5">The sequence shown here is derived from an EMBL/GenBank/DDBJ whole genome shotgun (WGS) entry which is preliminary data.</text>
</comment>
<evidence type="ECO:0000259" key="4">
    <source>
        <dbReference type="Pfam" id="PF12705"/>
    </source>
</evidence>
<keyword evidence="3" id="KW-0234">DNA repair</keyword>
<name>A0ABU1PNV7_9PSEU</name>
<feature type="domain" description="PD-(D/E)XK endonuclease-like" evidence="4">
    <location>
        <begin position="275"/>
        <end position="513"/>
    </location>
</feature>
<keyword evidence="2" id="KW-0347">Helicase</keyword>
<dbReference type="InterPro" id="IPR038726">
    <property type="entry name" value="PDDEXK_AddAB-type"/>
</dbReference>
<evidence type="ECO:0000313" key="6">
    <source>
        <dbReference type="Proteomes" id="UP001268819"/>
    </source>
</evidence>
<accession>A0ABU1PNV7</accession>
<keyword evidence="1" id="KW-0227">DNA damage</keyword>
<protein>
    <recommendedName>
        <fullName evidence="4">PD-(D/E)XK endonuclease-like domain-containing protein</fullName>
    </recommendedName>
</protein>
<reference evidence="5 6" key="1">
    <citation type="submission" date="2023-07" db="EMBL/GenBank/DDBJ databases">
        <title>Sequencing the genomes of 1000 actinobacteria strains.</title>
        <authorList>
            <person name="Klenk H.-P."/>
        </authorList>
    </citation>
    <scope>NUCLEOTIDE SEQUENCE [LARGE SCALE GENOMIC DNA]</scope>
    <source>
        <strain evidence="5 6">DSM 43749</strain>
    </source>
</reference>
<keyword evidence="2" id="KW-0378">Hydrolase</keyword>
<dbReference type="Pfam" id="PF12705">
    <property type="entry name" value="PDDEXK_1"/>
    <property type="match status" value="1"/>
</dbReference>
<keyword evidence="2" id="KW-0067">ATP-binding</keyword>
<keyword evidence="6" id="KW-1185">Reference proteome</keyword>
<gene>
    <name evidence="5" type="ORF">J2S66_000143</name>
</gene>
<evidence type="ECO:0000256" key="2">
    <source>
        <dbReference type="ARBA" id="ARBA00022806"/>
    </source>
</evidence>
<evidence type="ECO:0000256" key="1">
    <source>
        <dbReference type="ARBA" id="ARBA00022763"/>
    </source>
</evidence>
<dbReference type="RefSeq" id="WP_310302358.1">
    <property type="nucleotide sequence ID" value="NZ_BAAAXB010000001.1"/>
</dbReference>
<dbReference type="Proteomes" id="UP001268819">
    <property type="component" value="Unassembled WGS sequence"/>
</dbReference>